<keyword evidence="5" id="KW-1185">Reference proteome</keyword>
<dbReference type="NCBIfam" id="NF004514">
    <property type="entry name" value="PRK05855.1"/>
    <property type="match status" value="1"/>
</dbReference>
<evidence type="ECO:0000259" key="3">
    <source>
        <dbReference type="Pfam" id="PF00561"/>
    </source>
</evidence>
<evidence type="ECO:0000313" key="5">
    <source>
        <dbReference type="Proteomes" id="UP001501170"/>
    </source>
</evidence>
<dbReference type="InterPro" id="IPR029058">
    <property type="entry name" value="AB_hydrolase_fold"/>
</dbReference>
<dbReference type="EMBL" id="BAAARB010000013">
    <property type="protein sequence ID" value="GAA2384462.1"/>
    <property type="molecule type" value="Genomic_DNA"/>
</dbReference>
<comment type="similarity">
    <text evidence="1">Belongs to the short-chain dehydrogenases/reductases (SDR) family.</text>
</comment>
<dbReference type="SUPFAM" id="SSF53474">
    <property type="entry name" value="alpha/beta-Hydrolases"/>
    <property type="match status" value="1"/>
</dbReference>
<dbReference type="PANTHER" id="PTHR43391:SF12">
    <property type="entry name" value="OXIDOREDUCTASE EPHD-RELATED"/>
    <property type="match status" value="1"/>
</dbReference>
<comment type="caution">
    <text evidence="4">The sequence shown here is derived from an EMBL/GenBank/DDBJ whole genome shotgun (WGS) entry which is preliminary data.</text>
</comment>
<dbReference type="PRINTS" id="PR00081">
    <property type="entry name" value="GDHRDH"/>
</dbReference>
<dbReference type="SUPFAM" id="SSF51735">
    <property type="entry name" value="NAD(P)-binding Rossmann-fold domains"/>
    <property type="match status" value="1"/>
</dbReference>
<name>A0ABN3HP21_9ACTN</name>
<dbReference type="PRINTS" id="PR00080">
    <property type="entry name" value="SDRFAMILY"/>
</dbReference>
<evidence type="ECO:0000313" key="4">
    <source>
        <dbReference type="EMBL" id="GAA2384462.1"/>
    </source>
</evidence>
<proteinExistence type="inferred from homology"/>
<dbReference type="InterPro" id="IPR000073">
    <property type="entry name" value="AB_hydrolase_1"/>
</dbReference>
<dbReference type="Proteomes" id="UP001501170">
    <property type="component" value="Unassembled WGS sequence"/>
</dbReference>
<evidence type="ECO:0000256" key="1">
    <source>
        <dbReference type="ARBA" id="ARBA00006484"/>
    </source>
</evidence>
<evidence type="ECO:0000256" key="2">
    <source>
        <dbReference type="ARBA" id="ARBA00023002"/>
    </source>
</evidence>
<keyword evidence="2" id="KW-0560">Oxidoreductase</keyword>
<reference evidence="4 5" key="1">
    <citation type="journal article" date="2019" name="Int. J. Syst. Evol. Microbiol.">
        <title>The Global Catalogue of Microorganisms (GCM) 10K type strain sequencing project: providing services to taxonomists for standard genome sequencing and annotation.</title>
        <authorList>
            <consortium name="The Broad Institute Genomics Platform"/>
            <consortium name="The Broad Institute Genome Sequencing Center for Infectious Disease"/>
            <person name="Wu L."/>
            <person name="Ma J."/>
        </authorList>
    </citation>
    <scope>NUCLEOTIDE SEQUENCE [LARGE SCALE GENOMIC DNA]</scope>
    <source>
        <strain evidence="4 5">JCM 16227</strain>
    </source>
</reference>
<protein>
    <submittedName>
        <fullName evidence="4">SDR family oxidoreductase</fullName>
    </submittedName>
</protein>
<dbReference type="PANTHER" id="PTHR43391">
    <property type="entry name" value="RETINOL DEHYDROGENASE-RELATED"/>
    <property type="match status" value="1"/>
</dbReference>
<dbReference type="PROSITE" id="PS00061">
    <property type="entry name" value="ADH_SHORT"/>
    <property type="match status" value="1"/>
</dbReference>
<gene>
    <name evidence="4" type="ORF">GCM10009855_25880</name>
</gene>
<organism evidence="4 5">
    <name type="scientific">Gordonia cholesterolivorans</name>
    <dbReference type="NCBI Taxonomy" id="559625"/>
    <lineage>
        <taxon>Bacteria</taxon>
        <taxon>Bacillati</taxon>
        <taxon>Actinomycetota</taxon>
        <taxon>Actinomycetes</taxon>
        <taxon>Mycobacteriales</taxon>
        <taxon>Gordoniaceae</taxon>
        <taxon>Gordonia</taxon>
    </lineage>
</organism>
<dbReference type="InterPro" id="IPR036291">
    <property type="entry name" value="NAD(P)-bd_dom_sf"/>
</dbReference>
<dbReference type="Pfam" id="PF00106">
    <property type="entry name" value="adh_short"/>
    <property type="match status" value="1"/>
</dbReference>
<dbReference type="Gene3D" id="3.40.50.1820">
    <property type="entry name" value="alpha/beta hydrolase"/>
    <property type="match status" value="1"/>
</dbReference>
<dbReference type="CDD" id="cd05233">
    <property type="entry name" value="SDR_c"/>
    <property type="match status" value="1"/>
</dbReference>
<dbReference type="Gene3D" id="3.40.50.720">
    <property type="entry name" value="NAD(P)-binding Rossmann-like Domain"/>
    <property type="match status" value="1"/>
</dbReference>
<dbReference type="InterPro" id="IPR020904">
    <property type="entry name" value="Sc_DH/Rdtase_CS"/>
</dbReference>
<accession>A0ABN3HP21</accession>
<sequence length="590" mass="63786">MADWHRFNVTNGDVDLATFSYGTPGERTPDKPVVLLVHGWPDTHHLWDLVAPRLAEHFRVYAYDTRGFGDSTRPVAVESYRLDALAQDMLAVCHAVNPDGETHVVAHDWGSVQAWETVTTAGADDVIASFTSVSGPNLDYLGEWARAKMARPTPRGVAQALSQVASSAYTAFFQVPGASDLFFRTFGSDRVWTEFLHLVEGTPRENARFGPTLREDMISGLKLYRANIRGKLANPEPRPTRVPVLEVVNDRDIALRPAIYERTHTHADRLWRKRTATGHWLPYTNPGYLADTAIEFIETIAGGAPVSPNTIDRARVDGPARELIGKLAVVTGAGSGIGRETAYALADLGAELVLADIDLDSAEETAIACKAKGVPATAYRLDVSDTDAVTRFADDVRAAHGVADIVVNNAGVALAGSALAASDEQVDRLLAINLRGVISGSRAFGRQMAERGVGGHIVNLASAAAFTLSRDLGLYSASKAGVLMFSESLRAELAEHRVGVTAICPGIVHTNITANTEYAGAADESATREKVDKFYQKRNFTPDRVARDIVAAIAKNKAVVPVTPEAEFGYRVYRFFPWAARIGARQKIAG</sequence>
<dbReference type="Pfam" id="PF00561">
    <property type="entry name" value="Abhydrolase_1"/>
    <property type="match status" value="1"/>
</dbReference>
<dbReference type="RefSeq" id="WP_346076658.1">
    <property type="nucleotide sequence ID" value="NZ_BAAARB010000013.1"/>
</dbReference>
<dbReference type="InterPro" id="IPR002347">
    <property type="entry name" value="SDR_fam"/>
</dbReference>
<feature type="domain" description="AB hydrolase-1" evidence="3">
    <location>
        <begin position="32"/>
        <end position="145"/>
    </location>
</feature>